<sequence>MVPLLGLTQERVDFTGYWVSVISEDWRWRMVVPARGDYASIPIGAEGRRVADLWDPDNIGPDEACKPYGAAGIMRVPGRLHITWENESTLRIDTDAGMQTRYFHLNGQTPSEMKPTLQGYSVAQWAVPPGGTSAGSGLGAVAGRTAAIAQSRTLEVRTTHMLPAYLRWNGVPYSADAALAEYYDLIERPDGNIWFVVTTVVDDPLYLDQPYVTSANFKKESDDSKWNPVPCLEQ</sequence>
<dbReference type="EMBL" id="UINC01030574">
    <property type="protein sequence ID" value="SVB15188.1"/>
    <property type="molecule type" value="Genomic_DNA"/>
</dbReference>
<name>A0A382BMX7_9ZZZZ</name>
<reference evidence="1" key="1">
    <citation type="submission" date="2018-05" db="EMBL/GenBank/DDBJ databases">
        <authorList>
            <person name="Lanie J.A."/>
            <person name="Ng W.-L."/>
            <person name="Kazmierczak K.M."/>
            <person name="Andrzejewski T.M."/>
            <person name="Davidsen T.M."/>
            <person name="Wayne K.J."/>
            <person name="Tettelin H."/>
            <person name="Glass J.I."/>
            <person name="Rusch D."/>
            <person name="Podicherti R."/>
            <person name="Tsui H.-C.T."/>
            <person name="Winkler M.E."/>
        </authorList>
    </citation>
    <scope>NUCLEOTIDE SEQUENCE</scope>
</reference>
<gene>
    <name evidence="1" type="ORF">METZ01_LOCUS168042</name>
</gene>
<accession>A0A382BMX7</accession>
<organism evidence="1">
    <name type="scientific">marine metagenome</name>
    <dbReference type="NCBI Taxonomy" id="408172"/>
    <lineage>
        <taxon>unclassified sequences</taxon>
        <taxon>metagenomes</taxon>
        <taxon>ecological metagenomes</taxon>
    </lineage>
</organism>
<dbReference type="AlphaFoldDB" id="A0A382BMX7"/>
<protein>
    <submittedName>
        <fullName evidence="1">Uncharacterized protein</fullName>
    </submittedName>
</protein>
<proteinExistence type="predicted"/>
<evidence type="ECO:0000313" key="1">
    <source>
        <dbReference type="EMBL" id="SVB15188.1"/>
    </source>
</evidence>